<feature type="transmembrane region" description="Helical" evidence="1">
    <location>
        <begin position="6"/>
        <end position="26"/>
    </location>
</feature>
<dbReference type="Proteomes" id="UP000198462">
    <property type="component" value="Unassembled WGS sequence"/>
</dbReference>
<feature type="transmembrane region" description="Helical" evidence="1">
    <location>
        <begin position="54"/>
        <end position="76"/>
    </location>
</feature>
<comment type="caution">
    <text evidence="2">The sequence shown here is derived from an EMBL/GenBank/DDBJ whole genome shotgun (WGS) entry which is preliminary data.</text>
</comment>
<gene>
    <name evidence="2" type="ORF">B5C34_11445</name>
</gene>
<name>A0A219B790_9SPHN</name>
<keyword evidence="1" id="KW-0472">Membrane</keyword>
<dbReference type="OrthoDB" id="9804637at2"/>
<sequence length="85" mass="9514">MGLGSALAIYLLIWTVTLFLVLPFGVRTAEEEGEDQIPGQADSAPVRPLIFKKLLWNTLLSAAIFALLYANFHFGWVDIERLGFF</sequence>
<keyword evidence="1" id="KW-0812">Transmembrane</keyword>
<dbReference type="InterPro" id="IPR009935">
    <property type="entry name" value="DUF1467"/>
</dbReference>
<accession>A0A219B790</accession>
<dbReference type="Pfam" id="PF07330">
    <property type="entry name" value="DUF1467"/>
    <property type="match status" value="1"/>
</dbReference>
<keyword evidence="3" id="KW-1185">Reference proteome</keyword>
<evidence type="ECO:0000313" key="3">
    <source>
        <dbReference type="Proteomes" id="UP000198462"/>
    </source>
</evidence>
<protein>
    <recommendedName>
        <fullName evidence="4">DUF1467 domain-containing protein</fullName>
    </recommendedName>
</protein>
<evidence type="ECO:0008006" key="4">
    <source>
        <dbReference type="Google" id="ProtNLM"/>
    </source>
</evidence>
<keyword evidence="1" id="KW-1133">Transmembrane helix</keyword>
<reference evidence="3" key="1">
    <citation type="submission" date="2017-05" db="EMBL/GenBank/DDBJ databases">
        <authorList>
            <person name="Lin X."/>
        </authorList>
    </citation>
    <scope>NUCLEOTIDE SEQUENCE [LARGE SCALE GENOMIC DNA]</scope>
    <source>
        <strain evidence="3">JLT2012</strain>
    </source>
</reference>
<dbReference type="RefSeq" id="WP_088712712.1">
    <property type="nucleotide sequence ID" value="NZ_NFZT01000001.1"/>
</dbReference>
<evidence type="ECO:0000313" key="2">
    <source>
        <dbReference type="EMBL" id="OWV34013.1"/>
    </source>
</evidence>
<evidence type="ECO:0000256" key="1">
    <source>
        <dbReference type="SAM" id="Phobius"/>
    </source>
</evidence>
<dbReference type="EMBL" id="NFZT01000001">
    <property type="protein sequence ID" value="OWV34013.1"/>
    <property type="molecule type" value="Genomic_DNA"/>
</dbReference>
<proteinExistence type="predicted"/>
<organism evidence="2 3">
    <name type="scientific">Pacificimonas flava</name>
    <dbReference type="NCBI Taxonomy" id="1234595"/>
    <lineage>
        <taxon>Bacteria</taxon>
        <taxon>Pseudomonadati</taxon>
        <taxon>Pseudomonadota</taxon>
        <taxon>Alphaproteobacteria</taxon>
        <taxon>Sphingomonadales</taxon>
        <taxon>Sphingosinicellaceae</taxon>
        <taxon>Pacificimonas</taxon>
    </lineage>
</organism>
<dbReference type="AlphaFoldDB" id="A0A219B790"/>